<dbReference type="PANTHER" id="PTHR46364">
    <property type="entry name" value="OS08G0421900 PROTEIN"/>
    <property type="match status" value="1"/>
</dbReference>
<dbReference type="SMART" id="SM00439">
    <property type="entry name" value="BAH"/>
    <property type="match status" value="1"/>
</dbReference>
<reference evidence="3 4" key="1">
    <citation type="submission" date="2024-06" db="EMBL/GenBank/DDBJ databases">
        <title>Complete genome of Phlyctema vagabunda strain 19-DSS-EL-015.</title>
        <authorList>
            <person name="Fiorenzani C."/>
        </authorList>
    </citation>
    <scope>NUCLEOTIDE SEQUENCE [LARGE SCALE GENOMIC DNA]</scope>
    <source>
        <strain evidence="3 4">19-DSS-EL-015</strain>
    </source>
</reference>
<dbReference type="InterPro" id="IPR001025">
    <property type="entry name" value="BAH_dom"/>
</dbReference>
<feature type="domain" description="BAH" evidence="2">
    <location>
        <begin position="96"/>
        <end position="227"/>
    </location>
</feature>
<dbReference type="Gene3D" id="2.30.30.490">
    <property type="match status" value="1"/>
</dbReference>
<dbReference type="InterPro" id="IPR043151">
    <property type="entry name" value="BAH_sf"/>
</dbReference>
<dbReference type="Pfam" id="PF01426">
    <property type="entry name" value="BAH"/>
    <property type="match status" value="1"/>
</dbReference>
<dbReference type="CDD" id="cd04370">
    <property type="entry name" value="BAH"/>
    <property type="match status" value="1"/>
</dbReference>
<feature type="compositionally biased region" description="Basic and acidic residues" evidence="1">
    <location>
        <begin position="1"/>
        <end position="16"/>
    </location>
</feature>
<accession>A0ABR4P7F3</accession>
<dbReference type="EMBL" id="JBFCZG010000008">
    <property type="protein sequence ID" value="KAL3419016.1"/>
    <property type="molecule type" value="Genomic_DNA"/>
</dbReference>
<feature type="region of interest" description="Disordered" evidence="1">
    <location>
        <begin position="1"/>
        <end position="26"/>
    </location>
</feature>
<evidence type="ECO:0000256" key="1">
    <source>
        <dbReference type="SAM" id="MobiDB-lite"/>
    </source>
</evidence>
<evidence type="ECO:0000313" key="3">
    <source>
        <dbReference type="EMBL" id="KAL3419016.1"/>
    </source>
</evidence>
<dbReference type="Proteomes" id="UP001629113">
    <property type="component" value="Unassembled WGS sequence"/>
</dbReference>
<keyword evidence="4" id="KW-1185">Reference proteome</keyword>
<protein>
    <submittedName>
        <fullName evidence="3">Chromatin remodeling protein SHL</fullName>
    </submittedName>
</protein>
<sequence length="335" mass="38706">MLRNGVKREHNDDPLPPKRLKTSPTPSSVVLADVAFQVEYLSEQSPKGRNAKEFELHTSPFVTDNEIGALDQYYTVAPSEGWYGMRKYNSFVIQDDKYQIGDYVFVKNDRTSQPKNTNEKDFWVARILEIRGADSSHVYALVTWMYWPDELPETKAPHEEKLSPGRRKYHGRRELVASNCMEVLDVLTCAGKADVIQWLEKDDEEPLTTLYWRQTFRRDEMTLSGIRLHCICNGPYCADWTLHGCSNDQCRLWLHPECLLDAVLSKTYTRLIGDSAVEETKKKASKLKKPKKNYTGKFKAEFSFPDVKITDLRRGEGQKTWIEPLICLKCRSPLD</sequence>
<organism evidence="3 4">
    <name type="scientific">Phlyctema vagabunda</name>
    <dbReference type="NCBI Taxonomy" id="108571"/>
    <lineage>
        <taxon>Eukaryota</taxon>
        <taxon>Fungi</taxon>
        <taxon>Dikarya</taxon>
        <taxon>Ascomycota</taxon>
        <taxon>Pezizomycotina</taxon>
        <taxon>Leotiomycetes</taxon>
        <taxon>Helotiales</taxon>
        <taxon>Dermateaceae</taxon>
        <taxon>Phlyctema</taxon>
    </lineage>
</organism>
<name>A0ABR4P7F3_9HELO</name>
<evidence type="ECO:0000259" key="2">
    <source>
        <dbReference type="PROSITE" id="PS51038"/>
    </source>
</evidence>
<proteinExistence type="predicted"/>
<comment type="caution">
    <text evidence="3">The sequence shown here is derived from an EMBL/GenBank/DDBJ whole genome shotgun (WGS) entry which is preliminary data.</text>
</comment>
<evidence type="ECO:0000313" key="4">
    <source>
        <dbReference type="Proteomes" id="UP001629113"/>
    </source>
</evidence>
<gene>
    <name evidence="3" type="ORF">PVAG01_09237</name>
</gene>
<dbReference type="PROSITE" id="PS51038">
    <property type="entry name" value="BAH"/>
    <property type="match status" value="1"/>
</dbReference>